<dbReference type="GO" id="GO:0033116">
    <property type="term" value="C:endoplasmic reticulum-Golgi intermediate compartment membrane"/>
    <property type="evidence" value="ECO:0007669"/>
    <property type="project" value="UniProtKB-SubCell"/>
</dbReference>
<comment type="subcellular location">
    <subcellularLocation>
        <location evidence="2">Endoplasmic reticulum-Golgi intermediate compartment membrane</location>
        <topology evidence="2">Multi-pass membrane protein</topology>
    </subcellularLocation>
    <subcellularLocation>
        <location evidence="1">Golgi apparatus</location>
        <location evidence="1">cis-Golgi network membrane</location>
        <topology evidence="1">Multi-pass membrane protein</topology>
    </subcellularLocation>
</comment>
<dbReference type="PANTHER" id="PTHR10984">
    <property type="entry name" value="ENDOPLASMIC RETICULUM-GOLGI INTERMEDIATE COMPARTMENT PROTEIN"/>
    <property type="match status" value="1"/>
</dbReference>
<keyword evidence="4" id="KW-0812">Transmembrane</keyword>
<evidence type="ECO:0000256" key="4">
    <source>
        <dbReference type="ARBA" id="ARBA00022692"/>
    </source>
</evidence>
<dbReference type="EnsemblMetazoa" id="MESCA012537-RA">
    <property type="protein sequence ID" value="MESCA012537-PA"/>
    <property type="gene ID" value="MESCA012537"/>
</dbReference>
<evidence type="ECO:0000313" key="10">
    <source>
        <dbReference type="EnsemblMetazoa" id="MESCA012537-PA"/>
    </source>
</evidence>
<feature type="domain" description="Endoplasmic reticulum vesicle transporter N-terminal" evidence="9">
    <location>
        <begin position="6"/>
        <end position="84"/>
    </location>
</feature>
<keyword evidence="6" id="KW-0472">Membrane</keyword>
<dbReference type="Pfam" id="PF13850">
    <property type="entry name" value="ERGIC_N"/>
    <property type="match status" value="1"/>
</dbReference>
<keyword evidence="11" id="KW-1185">Reference proteome</keyword>
<evidence type="ECO:0000259" key="9">
    <source>
        <dbReference type="Pfam" id="PF13850"/>
    </source>
</evidence>
<comment type="similarity">
    <text evidence="3">Belongs to the ERGIC family.</text>
</comment>
<dbReference type="InterPro" id="IPR045888">
    <property type="entry name" value="Erv"/>
</dbReference>
<dbReference type="PANTHER" id="PTHR10984:SF25">
    <property type="entry name" value="ENDOPLASMIC RETICULUM-GOLGI INTERMEDIATE COMPARTMENT PROTEIN 3"/>
    <property type="match status" value="1"/>
</dbReference>
<keyword evidence="5" id="KW-1133">Transmembrane helix</keyword>
<accession>T1H755</accession>
<evidence type="ECO:0000256" key="7">
    <source>
        <dbReference type="ARBA" id="ARBA00040493"/>
    </source>
</evidence>
<reference evidence="10" key="2">
    <citation type="submission" date="2015-06" db="UniProtKB">
        <authorList>
            <consortium name="EnsemblMetazoa"/>
        </authorList>
    </citation>
    <scope>IDENTIFICATION</scope>
</reference>
<organism evidence="10 11">
    <name type="scientific">Megaselia scalaris</name>
    <name type="common">Humpbacked fly</name>
    <name type="synonym">Phora scalaris</name>
    <dbReference type="NCBI Taxonomy" id="36166"/>
    <lineage>
        <taxon>Eukaryota</taxon>
        <taxon>Metazoa</taxon>
        <taxon>Ecdysozoa</taxon>
        <taxon>Arthropoda</taxon>
        <taxon>Hexapoda</taxon>
        <taxon>Insecta</taxon>
        <taxon>Pterygota</taxon>
        <taxon>Neoptera</taxon>
        <taxon>Endopterygota</taxon>
        <taxon>Diptera</taxon>
        <taxon>Brachycera</taxon>
        <taxon>Muscomorpha</taxon>
        <taxon>Platypezoidea</taxon>
        <taxon>Phoridae</taxon>
        <taxon>Megaseliini</taxon>
        <taxon>Megaselia</taxon>
    </lineage>
</organism>
<evidence type="ECO:0000259" key="8">
    <source>
        <dbReference type="Pfam" id="PF07970"/>
    </source>
</evidence>
<dbReference type="GO" id="GO:0030134">
    <property type="term" value="C:COPII-coated ER to Golgi transport vesicle"/>
    <property type="evidence" value="ECO:0007669"/>
    <property type="project" value="TreeGrafter"/>
</dbReference>
<dbReference type="AlphaFoldDB" id="T1H755"/>
<evidence type="ECO:0000256" key="1">
    <source>
        <dbReference type="ARBA" id="ARBA00004257"/>
    </source>
</evidence>
<evidence type="ECO:0000256" key="5">
    <source>
        <dbReference type="ARBA" id="ARBA00022989"/>
    </source>
</evidence>
<evidence type="ECO:0000256" key="6">
    <source>
        <dbReference type="ARBA" id="ARBA00023136"/>
    </source>
</evidence>
<evidence type="ECO:0000313" key="11">
    <source>
        <dbReference type="Proteomes" id="UP000015102"/>
    </source>
</evidence>
<dbReference type="GO" id="GO:0000139">
    <property type="term" value="C:Golgi membrane"/>
    <property type="evidence" value="ECO:0007669"/>
    <property type="project" value="TreeGrafter"/>
</dbReference>
<dbReference type="Pfam" id="PF07970">
    <property type="entry name" value="COPIIcoated_ERV"/>
    <property type="match status" value="1"/>
</dbReference>
<dbReference type="GO" id="GO:0006890">
    <property type="term" value="P:retrograde vesicle-mediated transport, Golgi to endoplasmic reticulum"/>
    <property type="evidence" value="ECO:0007669"/>
    <property type="project" value="TreeGrafter"/>
</dbReference>
<dbReference type="STRING" id="36166.T1H755"/>
<dbReference type="HOGENOM" id="CLU_034705_1_2_1"/>
<proteinExistence type="inferred from homology"/>
<dbReference type="InterPro" id="IPR012936">
    <property type="entry name" value="Erv_C"/>
</dbReference>
<evidence type="ECO:0000256" key="2">
    <source>
        <dbReference type="ARBA" id="ARBA00004457"/>
    </source>
</evidence>
<dbReference type="GO" id="GO:0006888">
    <property type="term" value="P:endoplasmic reticulum to Golgi vesicle-mediated transport"/>
    <property type="evidence" value="ECO:0007669"/>
    <property type="project" value="TreeGrafter"/>
</dbReference>
<reference evidence="11" key="1">
    <citation type="submission" date="2013-02" db="EMBL/GenBank/DDBJ databases">
        <authorList>
            <person name="Hughes D."/>
        </authorList>
    </citation>
    <scope>NUCLEOTIDE SEQUENCE</scope>
    <source>
        <strain>Durham</strain>
        <strain evidence="11">NC isolate 2 -- Noor lab</strain>
    </source>
</reference>
<protein>
    <recommendedName>
        <fullName evidence="7">Endoplasmic reticulum-Golgi intermediate compartment protein 3</fullName>
    </recommendedName>
</protein>
<feature type="domain" description="Endoplasmic reticulum vesicle transporter C-terminal" evidence="8">
    <location>
        <begin position="129"/>
        <end position="243"/>
    </location>
</feature>
<dbReference type="Proteomes" id="UP000015102">
    <property type="component" value="Unassembled WGS sequence"/>
</dbReference>
<evidence type="ECO:0000256" key="3">
    <source>
        <dbReference type="ARBA" id="ARBA00005648"/>
    </source>
</evidence>
<dbReference type="InterPro" id="IPR039542">
    <property type="entry name" value="Erv_N"/>
</dbReference>
<name>T1H755_MEGSC</name>
<dbReference type="GO" id="GO:0005789">
    <property type="term" value="C:endoplasmic reticulum membrane"/>
    <property type="evidence" value="ECO:0007669"/>
    <property type="project" value="TreeGrafter"/>
</dbReference>
<sequence>KISNILRGFDAYPKTLEDFSIRTLAGALIISIRITLEFLAFLRPDLQEKLFEDTSRNNLLRINIDFYVKNLSCSDAVDSSGDQHIQIQHNIFKHRLVLEGNPIKEDQHPIKEIVMATSLSQKYNCGSSYKAQQNSSHCCNTCESVLEVYRIKKWDLDIKKIEQCKGQEDKFKRHDKYAFKEGRIKGQLEVNRMPGSFHVPGASFLISQFHIHNFQVSDFKLMHRINHLFFGEKIDFAKTNPMD</sequence>